<name>A0ACD1H318_9EURO</name>
<accession>A0ACD1H318</accession>
<keyword evidence="2" id="KW-1185">Reference proteome</keyword>
<evidence type="ECO:0000313" key="2">
    <source>
        <dbReference type="Proteomes" id="UP000249661"/>
    </source>
</evidence>
<dbReference type="EMBL" id="KZ824971">
    <property type="protein sequence ID" value="RAH67773.1"/>
    <property type="molecule type" value="Genomic_DNA"/>
</dbReference>
<dbReference type="Proteomes" id="UP000249661">
    <property type="component" value="Unassembled WGS sequence"/>
</dbReference>
<gene>
    <name evidence="1" type="ORF">BO66DRAFT_440708</name>
</gene>
<reference evidence="1" key="1">
    <citation type="submission" date="2018-02" db="EMBL/GenBank/DDBJ databases">
        <title>The genomes of Aspergillus section Nigri reveals drivers in fungal speciation.</title>
        <authorList>
            <consortium name="DOE Joint Genome Institute"/>
            <person name="Vesth T.C."/>
            <person name="Nybo J."/>
            <person name="Theobald S."/>
            <person name="Brandl J."/>
            <person name="Frisvad J.C."/>
            <person name="Nielsen K.F."/>
            <person name="Lyhne E.K."/>
            <person name="Kogle M.E."/>
            <person name="Kuo A."/>
            <person name="Riley R."/>
            <person name="Clum A."/>
            <person name="Nolan M."/>
            <person name="Lipzen A."/>
            <person name="Salamov A."/>
            <person name="Henrissat B."/>
            <person name="Wiebenga A."/>
            <person name="De vries R.P."/>
            <person name="Grigoriev I.V."/>
            <person name="Mortensen U.H."/>
            <person name="Andersen M.R."/>
            <person name="Baker S.E."/>
        </authorList>
    </citation>
    <scope>NUCLEOTIDE SEQUENCE</scope>
    <source>
        <strain evidence="1">CBS 121060</strain>
    </source>
</reference>
<sequence length="382" mass="42209">MASFDTDVDFSQSRAGEINAVAWVFTGTAIAVVALKLFARGHVAKSLGWDDFFIFFSMGDTGLQGLSIIAAAFVSYAVTLGLGRHTAAVIADHGTDRYVQTAKWQIIAFPFNIGAFSFPNISIAILVSHLLDPNPLRTRCLYAMVTMQVVFAMVSVFIVFFQCRPTQKLWDAAREGQCWDASVFDDFSYWVSAYTTMTDIVLAVVPIRVFWKLQMRTATKVGVCIMMGLTLLSAIVTIIKATYLHLFTDRTDPLYNVVPLVVWGLIEQNVVIVAACIPTLRPFFRKAFESKGYRSDSLSHTSHPYSGASAFKLSTTPKLKPPGAKRLPSESELPLDTIPHDQDSEEADAADLRRGIWRTSQIHVTVQRSGDGTAHAPVDARR</sequence>
<protein>
    <submittedName>
        <fullName evidence="1">Uncharacterized protein</fullName>
    </submittedName>
</protein>
<proteinExistence type="predicted"/>
<organism evidence="1 2">
    <name type="scientific">Aspergillus aculeatinus CBS 121060</name>
    <dbReference type="NCBI Taxonomy" id="1448322"/>
    <lineage>
        <taxon>Eukaryota</taxon>
        <taxon>Fungi</taxon>
        <taxon>Dikarya</taxon>
        <taxon>Ascomycota</taxon>
        <taxon>Pezizomycotina</taxon>
        <taxon>Eurotiomycetes</taxon>
        <taxon>Eurotiomycetidae</taxon>
        <taxon>Eurotiales</taxon>
        <taxon>Aspergillaceae</taxon>
        <taxon>Aspergillus</taxon>
        <taxon>Aspergillus subgen. Circumdati</taxon>
    </lineage>
</organism>
<evidence type="ECO:0000313" key="1">
    <source>
        <dbReference type="EMBL" id="RAH67773.1"/>
    </source>
</evidence>